<organism evidence="1 2">
    <name type="scientific">Sphingobium rhizovicinum</name>
    <dbReference type="NCBI Taxonomy" id="432308"/>
    <lineage>
        <taxon>Bacteria</taxon>
        <taxon>Pseudomonadati</taxon>
        <taxon>Pseudomonadota</taxon>
        <taxon>Alphaproteobacteria</taxon>
        <taxon>Sphingomonadales</taxon>
        <taxon>Sphingomonadaceae</taxon>
        <taxon>Sphingobium</taxon>
    </lineage>
</organism>
<sequence length="1345" mass="136632">MSKAIETLSSEDKAAMAAALGDIDAYASAAQGDKADTAVQPGDLAAVATSGAYADLDGKPALGTAAAQDSTAFATAAQGGKADSAVQPADLAAGLAGKASTAQGAKADSALQPGASVEVLADSADYKRMTAAERTKLAGVAAGAQVNTVASVAGKTGAVTLGKGDVGLPAVDNTADADKPISTATAAALAGKATIAQGAKADSAVQPADLAAVATSGAYGDLDGKPALGSAAGQNINAFASAAQGAKADSALQAGASIEQLAETADYKRMTAAERTKLAGIAAGAQPNTVASVAGKTGAVTLGKGDVGLPAVDNTADADKPISTATAAALAGKATVAQGAKADSAVQPADLAAGLAGKASAAQGAKADSALQPGASIEQLADAAGFKRMTAAERAKLDGVAAGAQVNTVASVAGKTGAVTLGKGDVGLPAVDNTADADKPISTAAAAALAGKASTVQLSAETTRAQGIEQALDTRLAAVEPLHALVPRYPDRAGDARALFSTALTGNPVTRATITAGVLAQVDSVGSVLRIRGQDTDASGGYVDIAPRIARPLYAGRTYRLIFRLRRNADPADPANNAIELRWQNLNANMNNVSNVRLGNVLLPIAADGVVTASFLIGKAGAPGTLAYTVPPTAVYGLPHIRVYGNGQETDIISIEIEDATDNAGIDLPALSGSVAALGTGLAAETQARTTDVASLQQGHAAQAAILAGLGTAAQQPATAFATSGQGVKADSALQPGAPQTSIAGLVASIASADFASAFAPFLTRRNGVWSLVDDLVWIDDLGRMGVQELTIGRNPEPTTIKNGVVVHERAENGDPTRWYDRRTGRERLAGDMWDRPERLPAGSPFAVTAGRDLVTAMGKDGLLWEPASVDAPMAYTRLVDDGGGPVEQVFVALGQSVARLTAGMVDCFAAKVIAPGLVKYAKANGRMAVARFFQEKAGDPNHVDMFPEHGQSVNLGTSDGGAALQGPVTLPFPPDPDVIMFNGSIRAAAGPTAYVPANFASFTPAYEQWGPPADNVRGDTGYTAFGFSLRRAIAPQVLLAATGNGGTAFETLGPGTQMWSNMLYGVQRGKELATAAGKTFAVPAMLWRHGETPATDTPATEVAQLGTLADAVQVDIPAITGQAKPPLIVLQQINFCYNTDGTGLYHLFGPGEAQGTVGLNDPRFLLCGPQYPSLFTGSYHMSPEGFAYMGSMQEKAVRRHLYQDMPWKPVHMASAILDGRWIIVRFAGGMLDYGGRLTVDTRRVTDPGRLGFAYVDSNMSALVASAEPLGNNGANEFAVRLTAAPSGSGRSLGLAHWAPWTSSAPATGPTSGLRSPIHDNDPECCRVTGLPLHNYPISQIIGVI</sequence>
<reference evidence="2" key="1">
    <citation type="journal article" date="2019" name="Int. J. Syst. Evol. Microbiol.">
        <title>The Global Catalogue of Microorganisms (GCM) 10K type strain sequencing project: providing services to taxonomists for standard genome sequencing and annotation.</title>
        <authorList>
            <consortium name="The Broad Institute Genomics Platform"/>
            <consortium name="The Broad Institute Genome Sequencing Center for Infectious Disease"/>
            <person name="Wu L."/>
            <person name="Ma J."/>
        </authorList>
    </citation>
    <scope>NUCLEOTIDE SEQUENCE [LARGE SCALE GENOMIC DNA]</scope>
    <source>
        <strain evidence="2">CCM 7491</strain>
    </source>
</reference>
<dbReference type="RefSeq" id="WP_380796713.1">
    <property type="nucleotide sequence ID" value="NZ_JBHRVU010000004.1"/>
</dbReference>
<proteinExistence type="predicted"/>
<dbReference type="EMBL" id="JBHRVU010000004">
    <property type="protein sequence ID" value="MFC3442540.1"/>
    <property type="molecule type" value="Genomic_DNA"/>
</dbReference>
<keyword evidence="2" id="KW-1185">Reference proteome</keyword>
<dbReference type="SUPFAM" id="SSF52266">
    <property type="entry name" value="SGNH hydrolase"/>
    <property type="match status" value="1"/>
</dbReference>
<accession>A0ABV7NHP9</accession>
<dbReference type="Gene3D" id="3.40.50.1110">
    <property type="entry name" value="SGNH hydrolase"/>
    <property type="match status" value="1"/>
</dbReference>
<dbReference type="Proteomes" id="UP001595681">
    <property type="component" value="Unassembled WGS sequence"/>
</dbReference>
<protein>
    <submittedName>
        <fullName evidence="1">Uncharacterized protein</fullName>
    </submittedName>
</protein>
<comment type="caution">
    <text evidence="1">The sequence shown here is derived from an EMBL/GenBank/DDBJ whole genome shotgun (WGS) entry which is preliminary data.</text>
</comment>
<evidence type="ECO:0000313" key="1">
    <source>
        <dbReference type="EMBL" id="MFC3442540.1"/>
    </source>
</evidence>
<dbReference type="InterPro" id="IPR036514">
    <property type="entry name" value="SGNH_hydro_sf"/>
</dbReference>
<evidence type="ECO:0000313" key="2">
    <source>
        <dbReference type="Proteomes" id="UP001595681"/>
    </source>
</evidence>
<name>A0ABV7NHP9_9SPHN</name>
<gene>
    <name evidence="1" type="ORF">ACFOKF_15300</name>
</gene>